<dbReference type="HOGENOM" id="CLU_009520_1_3_0"/>
<dbReference type="SUPFAM" id="SSF53955">
    <property type="entry name" value="Lysozyme-like"/>
    <property type="match status" value="1"/>
</dbReference>
<proteinExistence type="predicted"/>
<dbReference type="CDD" id="cd00118">
    <property type="entry name" value="LysM"/>
    <property type="match status" value="3"/>
</dbReference>
<organism evidence="2 3">
    <name type="scientific">Persephonella marina (strain DSM 14350 / EX-H1)</name>
    <dbReference type="NCBI Taxonomy" id="123214"/>
    <lineage>
        <taxon>Bacteria</taxon>
        <taxon>Pseudomonadati</taxon>
        <taxon>Aquificota</taxon>
        <taxon>Aquificia</taxon>
        <taxon>Aquificales</taxon>
        <taxon>Hydrogenothermaceae</taxon>
        <taxon>Persephonella</taxon>
    </lineage>
</organism>
<gene>
    <name evidence="2" type="primary">mltD</name>
    <name evidence="2" type="ordered locus">PERMA_1089</name>
</gene>
<name>C0QQC9_PERMH</name>
<dbReference type="PaxDb" id="123214-PERMA_1089"/>
<dbReference type="InterPro" id="IPR023346">
    <property type="entry name" value="Lysozyme-like_dom_sf"/>
</dbReference>
<dbReference type="eggNOG" id="COG1388">
    <property type="taxonomic scope" value="Bacteria"/>
</dbReference>
<sequence length="520" mass="60257">MGFPVRIVLGLFLLFGFAHSWSEDDYLNPDDIGVIIAIAIDASDATDLFEKSRGKVNLSLKMDFTEKADVNERIHFFKTKGFLQLKKYVERGKPYIPLIKKIFDRYGIPDELIFLPIIESRFNIKARSPAGAAGLWQFMPQTGRMYGLRINKWIDERYDIEKSTIAAAFYLKDLYHIFDDWMLALASYNTGEGIIIRKINKYGGINFWDIDEYLSRETRNYIPNFLAAVSVVKDILKEEHFDYETVHFDIIKVRKPVSLLYISELTGISLSTLKKMNPHLKKGVTPPDDGEYNIYIPEGYKETVEVALEKSPIVKYRALKEYTVKKGDSLYKIAKKFGTTVSYLRKINDLENSIIVRGTVLKVPSYIEAYPDYTDRILDLSEDIIYTPKGIIYKVKKGDTLGKIAKKFRVSVKAIKRWNRIDKFIYPNQRIVIYKKVRNMNVRDPHIVPRNVMYLKKKVKKRKPTIKYIFHKVRPGDTLIKIARKYGVRVSDIKKWNRLSSNIIVVGQKITIIKRVGAGS</sequence>
<dbReference type="EMBL" id="CP001230">
    <property type="protein sequence ID" value="ACO04126.1"/>
    <property type="molecule type" value="Genomic_DNA"/>
</dbReference>
<evidence type="ECO:0000313" key="2">
    <source>
        <dbReference type="EMBL" id="ACO04126.1"/>
    </source>
</evidence>
<dbReference type="SMART" id="SM00257">
    <property type="entry name" value="LysM"/>
    <property type="match status" value="3"/>
</dbReference>
<protein>
    <submittedName>
        <fullName evidence="2">Membrane-bound lytic murein transglycosylase D</fullName>
    </submittedName>
</protein>
<dbReference type="InterPro" id="IPR018392">
    <property type="entry name" value="LysM"/>
</dbReference>
<dbReference type="CDD" id="cd16894">
    <property type="entry name" value="MltD-like"/>
    <property type="match status" value="1"/>
</dbReference>
<dbReference type="KEGG" id="pmx:PERMA_1089"/>
<evidence type="ECO:0000259" key="1">
    <source>
        <dbReference type="PROSITE" id="PS51782"/>
    </source>
</evidence>
<dbReference type="PROSITE" id="PS51782">
    <property type="entry name" value="LYSM"/>
    <property type="match status" value="3"/>
</dbReference>
<dbReference type="RefSeq" id="WP_012676364.1">
    <property type="nucleotide sequence ID" value="NC_012440.1"/>
</dbReference>
<dbReference type="Pfam" id="PF01464">
    <property type="entry name" value="SLT"/>
    <property type="match status" value="1"/>
</dbReference>
<dbReference type="eggNOG" id="COG0741">
    <property type="taxonomic scope" value="Bacteria"/>
</dbReference>
<keyword evidence="3" id="KW-1185">Reference proteome</keyword>
<dbReference type="Pfam" id="PF01476">
    <property type="entry name" value="LysM"/>
    <property type="match status" value="3"/>
</dbReference>
<dbReference type="PANTHER" id="PTHR33734">
    <property type="entry name" value="LYSM DOMAIN-CONTAINING GPI-ANCHORED PROTEIN 2"/>
    <property type="match status" value="1"/>
</dbReference>
<feature type="domain" description="LysM" evidence="1">
    <location>
        <begin position="469"/>
        <end position="512"/>
    </location>
</feature>
<dbReference type="SUPFAM" id="SSF54106">
    <property type="entry name" value="LysM domain"/>
    <property type="match status" value="3"/>
</dbReference>
<dbReference type="OrthoDB" id="9815002at2"/>
<dbReference type="CAZy" id="GH23">
    <property type="family name" value="Glycoside Hydrolase Family 23"/>
</dbReference>
<reference evidence="2 3" key="1">
    <citation type="journal article" date="2009" name="J. Bacteriol.">
        <title>Complete and draft genome sequences of six members of the Aquificales.</title>
        <authorList>
            <person name="Reysenbach A.L."/>
            <person name="Hamamura N."/>
            <person name="Podar M."/>
            <person name="Griffiths E."/>
            <person name="Ferreira S."/>
            <person name="Hochstein R."/>
            <person name="Heidelberg J."/>
            <person name="Johnson J."/>
            <person name="Mead D."/>
            <person name="Pohorille A."/>
            <person name="Sarmiento M."/>
            <person name="Schweighofer K."/>
            <person name="Seshadri R."/>
            <person name="Voytek M.A."/>
        </authorList>
    </citation>
    <scope>NUCLEOTIDE SEQUENCE [LARGE SCALE GENOMIC DNA]</scope>
    <source>
        <strain evidence="3">DSM 14350 / EX-H1</strain>
    </source>
</reference>
<dbReference type="STRING" id="123214.PERMA_1089"/>
<accession>C0QQC9</accession>
<evidence type="ECO:0000313" key="3">
    <source>
        <dbReference type="Proteomes" id="UP000001366"/>
    </source>
</evidence>
<dbReference type="InterPro" id="IPR008258">
    <property type="entry name" value="Transglycosylase_SLT_dom_1"/>
</dbReference>
<dbReference type="CAZy" id="CBM50">
    <property type="family name" value="Carbohydrate-Binding Module Family 50"/>
</dbReference>
<dbReference type="InterPro" id="IPR036779">
    <property type="entry name" value="LysM_dom_sf"/>
</dbReference>
<feature type="domain" description="LysM" evidence="1">
    <location>
        <begin position="391"/>
        <end position="439"/>
    </location>
</feature>
<dbReference type="Gene3D" id="1.10.530.10">
    <property type="match status" value="1"/>
</dbReference>
<feature type="domain" description="LysM" evidence="1">
    <location>
        <begin position="320"/>
        <end position="363"/>
    </location>
</feature>
<dbReference type="PANTHER" id="PTHR33734:SF22">
    <property type="entry name" value="MEMBRANE-BOUND LYTIC MUREIN TRANSGLYCOSYLASE D"/>
    <property type="match status" value="1"/>
</dbReference>
<dbReference type="Gene3D" id="3.10.350.10">
    <property type="entry name" value="LysM domain"/>
    <property type="match status" value="3"/>
</dbReference>
<dbReference type="Proteomes" id="UP000001366">
    <property type="component" value="Chromosome"/>
</dbReference>
<dbReference type="AlphaFoldDB" id="C0QQC9"/>